<evidence type="ECO:0008006" key="3">
    <source>
        <dbReference type="Google" id="ProtNLM"/>
    </source>
</evidence>
<protein>
    <recommendedName>
        <fullName evidence="3">Retrovirus-related Pol polyprotein from transposon TNT 1-94</fullName>
    </recommendedName>
</protein>
<evidence type="ECO:0000256" key="1">
    <source>
        <dbReference type="SAM" id="MobiDB-lite"/>
    </source>
</evidence>
<dbReference type="AlphaFoldDB" id="A0A699J9N2"/>
<dbReference type="EMBL" id="BKCJ010387637">
    <property type="protein sequence ID" value="GFA21963.1"/>
    <property type="molecule type" value="Genomic_DNA"/>
</dbReference>
<accession>A0A699J9N2</accession>
<proteinExistence type="predicted"/>
<feature type="non-terminal residue" evidence="2">
    <location>
        <position position="1"/>
    </location>
</feature>
<feature type="non-terminal residue" evidence="2">
    <location>
        <position position="497"/>
    </location>
</feature>
<feature type="region of interest" description="Disordered" evidence="1">
    <location>
        <begin position="280"/>
        <end position="311"/>
    </location>
</feature>
<evidence type="ECO:0000313" key="2">
    <source>
        <dbReference type="EMBL" id="GFA21963.1"/>
    </source>
</evidence>
<name>A0A699J9N2_TANCI</name>
<feature type="compositionally biased region" description="Polar residues" evidence="1">
    <location>
        <begin position="186"/>
        <end position="195"/>
    </location>
</feature>
<organism evidence="2">
    <name type="scientific">Tanacetum cinerariifolium</name>
    <name type="common">Dalmatian daisy</name>
    <name type="synonym">Chrysanthemum cinerariifolium</name>
    <dbReference type="NCBI Taxonomy" id="118510"/>
    <lineage>
        <taxon>Eukaryota</taxon>
        <taxon>Viridiplantae</taxon>
        <taxon>Streptophyta</taxon>
        <taxon>Embryophyta</taxon>
        <taxon>Tracheophyta</taxon>
        <taxon>Spermatophyta</taxon>
        <taxon>Magnoliopsida</taxon>
        <taxon>eudicotyledons</taxon>
        <taxon>Gunneridae</taxon>
        <taxon>Pentapetalae</taxon>
        <taxon>asterids</taxon>
        <taxon>campanulids</taxon>
        <taxon>Asterales</taxon>
        <taxon>Asteraceae</taxon>
        <taxon>Asteroideae</taxon>
        <taxon>Anthemideae</taxon>
        <taxon>Anthemidinae</taxon>
        <taxon>Tanacetum</taxon>
    </lineage>
</organism>
<feature type="region of interest" description="Disordered" evidence="1">
    <location>
        <begin position="478"/>
        <end position="497"/>
    </location>
</feature>
<feature type="compositionally biased region" description="Basic and acidic residues" evidence="1">
    <location>
        <begin position="297"/>
        <end position="311"/>
    </location>
</feature>
<sequence length="497" mass="57173">HSIHFKMNNKKRIVNLEYFKEMLHICLRIPNQTFDELLFEEQILAFLRYLRHGGEIKKITDVNINKLHQLWRSFAAVINKCLSGKNIDAKKCNEMYYPRFTKVIINFFMTKEYSILRRNEVNWHYVRDDQMFTTIKLVSRHQNTQQFGAMLPVELTNEDIKNSAAYKEYYVIASGTTPPKKKVSVRKTQSSSDTTMPPPIAAGTRLSTSAKGKQPVKIELRFVSRLLAFCLKTYCVLSIFEDLLCVLKKNRIHLILTGIGDEIYSTVDACQTAQKMWEAIKRQRQRDSQTTPASESASKEDNDPEQAQRDKDMQKNLALIAKKPKSVKKIYKPTNNNLKTSSNSRNKEFGHFAKECRKPKSVKDSMYHKEKMLLCKQAEKGVPLQAEQYDLLADTNEEIDEQELEATYSYIAKIQEVPTANTCIDSEPLEKVQNDTGYNVFANNLQHSEQSESISNTCIVETDDSNVIPDLPDMCDDDIQNDHNDVESDDEHVALAN</sequence>
<gene>
    <name evidence="2" type="ORF">Tci_593935</name>
</gene>
<comment type="caution">
    <text evidence="2">The sequence shown here is derived from an EMBL/GenBank/DDBJ whole genome shotgun (WGS) entry which is preliminary data.</text>
</comment>
<reference evidence="2" key="1">
    <citation type="journal article" date="2019" name="Sci. Rep.">
        <title>Draft genome of Tanacetum cinerariifolium, the natural source of mosquito coil.</title>
        <authorList>
            <person name="Yamashiro T."/>
            <person name="Shiraishi A."/>
            <person name="Satake H."/>
            <person name="Nakayama K."/>
        </authorList>
    </citation>
    <scope>NUCLEOTIDE SEQUENCE</scope>
</reference>
<feature type="region of interest" description="Disordered" evidence="1">
    <location>
        <begin position="181"/>
        <end position="208"/>
    </location>
</feature>